<accession>A0A813XA74</accession>
<dbReference type="GO" id="GO:0070525">
    <property type="term" value="P:tRNA threonylcarbamoyladenosine metabolic process"/>
    <property type="evidence" value="ECO:0007669"/>
    <property type="project" value="TreeGrafter"/>
</dbReference>
<comment type="caution">
    <text evidence="12">The sequence shown here is derived from an EMBL/GenBank/DDBJ whole genome shotgun (WGS) entry which is preliminary data.</text>
</comment>
<evidence type="ECO:0000256" key="5">
    <source>
        <dbReference type="ARBA" id="ARBA00022694"/>
    </source>
</evidence>
<name>A0A813XA74_ADIRI</name>
<dbReference type="SUPFAM" id="SSF56112">
    <property type="entry name" value="Protein kinase-like (PK-like)"/>
    <property type="match status" value="1"/>
</dbReference>
<comment type="catalytic activity">
    <reaction evidence="10">
        <text>L-seryl-[protein] + ATP = O-phospho-L-seryl-[protein] + ADP + H(+)</text>
        <dbReference type="Rhea" id="RHEA:17989"/>
        <dbReference type="Rhea" id="RHEA-COMP:9863"/>
        <dbReference type="Rhea" id="RHEA-COMP:11604"/>
        <dbReference type="ChEBI" id="CHEBI:15378"/>
        <dbReference type="ChEBI" id="CHEBI:29999"/>
        <dbReference type="ChEBI" id="CHEBI:30616"/>
        <dbReference type="ChEBI" id="CHEBI:83421"/>
        <dbReference type="ChEBI" id="CHEBI:456216"/>
        <dbReference type="EC" id="2.7.11.1"/>
    </reaction>
</comment>
<evidence type="ECO:0000256" key="10">
    <source>
        <dbReference type="ARBA" id="ARBA00048679"/>
    </source>
</evidence>
<comment type="catalytic activity">
    <reaction evidence="9">
        <text>L-threonyl-[protein] + ATP = O-phospho-L-threonyl-[protein] + ADP + H(+)</text>
        <dbReference type="Rhea" id="RHEA:46608"/>
        <dbReference type="Rhea" id="RHEA-COMP:11060"/>
        <dbReference type="Rhea" id="RHEA-COMP:11605"/>
        <dbReference type="ChEBI" id="CHEBI:15378"/>
        <dbReference type="ChEBI" id="CHEBI:30013"/>
        <dbReference type="ChEBI" id="CHEBI:30616"/>
        <dbReference type="ChEBI" id="CHEBI:61977"/>
        <dbReference type="ChEBI" id="CHEBI:456216"/>
        <dbReference type="EC" id="2.7.11.1"/>
    </reaction>
</comment>
<dbReference type="FunFam" id="3.30.200.20:FF:000201">
    <property type="entry name" value="TP53-regulating kinase isoform X1"/>
    <property type="match status" value="1"/>
</dbReference>
<evidence type="ECO:0000256" key="6">
    <source>
        <dbReference type="ARBA" id="ARBA00022741"/>
    </source>
</evidence>
<dbReference type="Pfam" id="PF01163">
    <property type="entry name" value="RIO1"/>
    <property type="match status" value="1"/>
</dbReference>
<dbReference type="GO" id="GO:0000408">
    <property type="term" value="C:EKC/KEOPS complex"/>
    <property type="evidence" value="ECO:0007669"/>
    <property type="project" value="UniProtKB-ARBA"/>
</dbReference>
<keyword evidence="5" id="KW-0819">tRNA processing</keyword>
<dbReference type="InterPro" id="IPR022495">
    <property type="entry name" value="Bud32"/>
</dbReference>
<dbReference type="GO" id="GO:0004674">
    <property type="term" value="F:protein serine/threonine kinase activity"/>
    <property type="evidence" value="ECO:0007669"/>
    <property type="project" value="UniProtKB-KW"/>
</dbReference>
<keyword evidence="6" id="KW-0547">Nucleotide-binding</keyword>
<dbReference type="PANTHER" id="PTHR12209:SF0">
    <property type="entry name" value="EKC_KEOPS COMPLEX SUBUNIT TP53RK"/>
    <property type="match status" value="1"/>
</dbReference>
<organism evidence="12 13">
    <name type="scientific">Adineta ricciae</name>
    <name type="common">Rotifer</name>
    <dbReference type="NCBI Taxonomy" id="249248"/>
    <lineage>
        <taxon>Eukaryota</taxon>
        <taxon>Metazoa</taxon>
        <taxon>Spiralia</taxon>
        <taxon>Gnathifera</taxon>
        <taxon>Rotifera</taxon>
        <taxon>Eurotatoria</taxon>
        <taxon>Bdelloidea</taxon>
        <taxon>Adinetida</taxon>
        <taxon>Adinetidae</taxon>
        <taxon>Adineta</taxon>
    </lineage>
</organism>
<proteinExistence type="inferred from homology"/>
<dbReference type="InterPro" id="IPR018934">
    <property type="entry name" value="RIO_dom"/>
</dbReference>
<dbReference type="OrthoDB" id="3399at2759"/>
<reference evidence="12" key="1">
    <citation type="submission" date="2021-02" db="EMBL/GenBank/DDBJ databases">
        <authorList>
            <person name="Nowell W R."/>
        </authorList>
    </citation>
    <scope>NUCLEOTIDE SEQUENCE</scope>
</reference>
<dbReference type="PROSITE" id="PS50011">
    <property type="entry name" value="PROTEIN_KINASE_DOM"/>
    <property type="match status" value="1"/>
</dbReference>
<gene>
    <name evidence="12" type="ORF">EDS130_LOCUS8016</name>
</gene>
<evidence type="ECO:0000256" key="9">
    <source>
        <dbReference type="ARBA" id="ARBA00047899"/>
    </source>
</evidence>
<evidence type="ECO:0000313" key="13">
    <source>
        <dbReference type="Proteomes" id="UP000663852"/>
    </source>
</evidence>
<keyword evidence="7" id="KW-0418">Kinase</keyword>
<dbReference type="PANTHER" id="PTHR12209">
    <property type="entry name" value="NON-SPECIFIC SERINE/THREONINE PROTEIN KINASE"/>
    <property type="match status" value="1"/>
</dbReference>
<dbReference type="Gene3D" id="3.30.200.20">
    <property type="entry name" value="Phosphorylase Kinase, domain 1"/>
    <property type="match status" value="1"/>
</dbReference>
<dbReference type="GO" id="GO:0008033">
    <property type="term" value="P:tRNA processing"/>
    <property type="evidence" value="ECO:0007669"/>
    <property type="project" value="UniProtKB-KW"/>
</dbReference>
<evidence type="ECO:0000256" key="4">
    <source>
        <dbReference type="ARBA" id="ARBA00022679"/>
    </source>
</evidence>
<dbReference type="Gene3D" id="1.10.510.10">
    <property type="entry name" value="Transferase(Phosphotransferase) domain 1"/>
    <property type="match status" value="1"/>
</dbReference>
<evidence type="ECO:0000256" key="3">
    <source>
        <dbReference type="ARBA" id="ARBA00022527"/>
    </source>
</evidence>
<keyword evidence="3" id="KW-0723">Serine/threonine-protein kinase</keyword>
<dbReference type="GO" id="GO:0005634">
    <property type="term" value="C:nucleus"/>
    <property type="evidence" value="ECO:0007669"/>
    <property type="project" value="TreeGrafter"/>
</dbReference>
<dbReference type="GO" id="GO:0005829">
    <property type="term" value="C:cytosol"/>
    <property type="evidence" value="ECO:0007669"/>
    <property type="project" value="TreeGrafter"/>
</dbReference>
<evidence type="ECO:0000256" key="8">
    <source>
        <dbReference type="ARBA" id="ARBA00022840"/>
    </source>
</evidence>
<evidence type="ECO:0000259" key="11">
    <source>
        <dbReference type="PROSITE" id="PS50011"/>
    </source>
</evidence>
<evidence type="ECO:0000313" key="12">
    <source>
        <dbReference type="EMBL" id="CAF0865322.1"/>
    </source>
</evidence>
<dbReference type="InterPro" id="IPR008266">
    <property type="entry name" value="Tyr_kinase_AS"/>
</dbReference>
<comment type="similarity">
    <text evidence="1">Belongs to the protein kinase superfamily. BUD32 family.</text>
</comment>
<sequence length="231" mass="26686">MEIAPPVYSNIELICQGAEARLFRCLYFGRRAILKERFVKTYRHLDLDSHITLQRLKGEVRLLTRAKQLGIHTPTIYHIDWNKRTIVMEDLHDARTVKSIIDALIQENNTTKLETLAQQIGSTIGRLHQAQIVHGDLTTSNMLLTENDQLYLIDFGLSAHVPNKTQMLEALAVDLYVLERAIICTHQKAKHFFSNILMAYRSSILDEKQRTLTMNKYEEVRARGRKRSMVG</sequence>
<dbReference type="InterPro" id="IPR000719">
    <property type="entry name" value="Prot_kinase_dom"/>
</dbReference>
<dbReference type="EC" id="2.7.11.1" evidence="2"/>
<dbReference type="GO" id="GO:0005524">
    <property type="term" value="F:ATP binding"/>
    <property type="evidence" value="ECO:0007669"/>
    <property type="project" value="UniProtKB-KW"/>
</dbReference>
<protein>
    <recommendedName>
        <fullName evidence="2">non-specific serine/threonine protein kinase</fullName>
        <ecNumber evidence="2">2.7.11.1</ecNumber>
    </recommendedName>
</protein>
<evidence type="ECO:0000256" key="7">
    <source>
        <dbReference type="ARBA" id="ARBA00022777"/>
    </source>
</evidence>
<keyword evidence="4" id="KW-0808">Transferase</keyword>
<dbReference type="InterPro" id="IPR011009">
    <property type="entry name" value="Kinase-like_dom_sf"/>
</dbReference>
<evidence type="ECO:0000256" key="1">
    <source>
        <dbReference type="ARBA" id="ARBA00010630"/>
    </source>
</evidence>
<dbReference type="AlphaFoldDB" id="A0A813XA74"/>
<feature type="domain" description="Protein kinase" evidence="11">
    <location>
        <begin position="8"/>
        <end position="231"/>
    </location>
</feature>
<dbReference type="Proteomes" id="UP000663852">
    <property type="component" value="Unassembled WGS sequence"/>
</dbReference>
<evidence type="ECO:0000256" key="2">
    <source>
        <dbReference type="ARBA" id="ARBA00012513"/>
    </source>
</evidence>
<dbReference type="NCBIfam" id="TIGR03724">
    <property type="entry name" value="arch_bud32"/>
    <property type="match status" value="1"/>
</dbReference>
<keyword evidence="8" id="KW-0067">ATP-binding</keyword>
<dbReference type="SMART" id="SM00220">
    <property type="entry name" value="S_TKc"/>
    <property type="match status" value="1"/>
</dbReference>
<dbReference type="EMBL" id="CAJNOJ010000025">
    <property type="protein sequence ID" value="CAF0865322.1"/>
    <property type="molecule type" value="Genomic_DNA"/>
</dbReference>
<dbReference type="PROSITE" id="PS00109">
    <property type="entry name" value="PROTEIN_KINASE_TYR"/>
    <property type="match status" value="1"/>
</dbReference>